<reference evidence="11" key="1">
    <citation type="submission" date="2023-07" db="EMBL/GenBank/DDBJ databases">
        <authorList>
            <person name="Kim M."/>
        </authorList>
    </citation>
    <scope>NUCLEOTIDE SEQUENCE</scope>
    <source>
        <strain evidence="11">BIUV-7</strain>
    </source>
</reference>
<dbReference type="InterPro" id="IPR007533">
    <property type="entry name" value="Cyt_c_oxidase_assmbl_CtaG"/>
</dbReference>
<keyword evidence="6 10" id="KW-0735">Signal-anchor</keyword>
<feature type="topological domain" description="Cytoplasmic" evidence="10">
    <location>
        <begin position="1"/>
        <end position="14"/>
    </location>
</feature>
<dbReference type="NCBIfam" id="NF003465">
    <property type="entry name" value="PRK05089.1"/>
    <property type="match status" value="1"/>
</dbReference>
<evidence type="ECO:0000313" key="12">
    <source>
        <dbReference type="Proteomes" id="UP001169764"/>
    </source>
</evidence>
<dbReference type="Pfam" id="PF04442">
    <property type="entry name" value="CtaG_Cox11"/>
    <property type="match status" value="1"/>
</dbReference>
<keyword evidence="12" id="KW-1185">Reference proteome</keyword>
<dbReference type="SUPFAM" id="SSF110111">
    <property type="entry name" value="Ctag/Cox11"/>
    <property type="match status" value="1"/>
</dbReference>
<comment type="similarity">
    <text evidence="3 10">Belongs to the COX11/CtaG family.</text>
</comment>
<evidence type="ECO:0000256" key="3">
    <source>
        <dbReference type="ARBA" id="ARBA00009620"/>
    </source>
</evidence>
<keyword evidence="7 10" id="KW-1133">Transmembrane helix</keyword>
<dbReference type="PANTHER" id="PTHR21320">
    <property type="entry name" value="CYTOCHROME C OXIDASE ASSEMBLY PROTEIN COX11-RELATED"/>
    <property type="match status" value="1"/>
</dbReference>
<evidence type="ECO:0000256" key="9">
    <source>
        <dbReference type="ARBA" id="ARBA00023136"/>
    </source>
</evidence>
<evidence type="ECO:0000256" key="1">
    <source>
        <dbReference type="ARBA" id="ARBA00004007"/>
    </source>
</evidence>
<feature type="topological domain" description="Periplasmic" evidence="10">
    <location>
        <begin position="34"/>
        <end position="188"/>
    </location>
</feature>
<dbReference type="PANTHER" id="PTHR21320:SF3">
    <property type="entry name" value="CYTOCHROME C OXIDASE ASSEMBLY PROTEIN COX11, MITOCHONDRIAL-RELATED"/>
    <property type="match status" value="1"/>
</dbReference>
<comment type="caution">
    <text evidence="11">The sequence shown here is derived from an EMBL/GenBank/DDBJ whole genome shotgun (WGS) entry which is preliminary data.</text>
</comment>
<evidence type="ECO:0000256" key="7">
    <source>
        <dbReference type="ARBA" id="ARBA00022989"/>
    </source>
</evidence>
<keyword evidence="10" id="KW-0997">Cell inner membrane</keyword>
<evidence type="ECO:0000256" key="10">
    <source>
        <dbReference type="HAMAP-Rule" id="MF_00155"/>
    </source>
</evidence>
<keyword evidence="9 10" id="KW-0472">Membrane</keyword>
<dbReference type="EMBL" id="JAUOTP010000007">
    <property type="protein sequence ID" value="MDO6415654.1"/>
    <property type="molecule type" value="Genomic_DNA"/>
</dbReference>
<comment type="subcellular location">
    <subcellularLocation>
        <location evidence="2 10">Cell inner membrane</location>
        <topology evidence="2 10">Single-pass type II membrane protein</topology>
        <orientation evidence="2 10">Periplasmic side</orientation>
    </subcellularLocation>
</comment>
<keyword evidence="8 10" id="KW-0186">Copper</keyword>
<evidence type="ECO:0000256" key="5">
    <source>
        <dbReference type="ARBA" id="ARBA00022692"/>
    </source>
</evidence>
<dbReference type="PIRSF" id="PIRSF005413">
    <property type="entry name" value="COX11"/>
    <property type="match status" value="1"/>
</dbReference>
<evidence type="ECO:0000256" key="6">
    <source>
        <dbReference type="ARBA" id="ARBA00022968"/>
    </source>
</evidence>
<evidence type="ECO:0000256" key="4">
    <source>
        <dbReference type="ARBA" id="ARBA00015384"/>
    </source>
</evidence>
<protein>
    <recommendedName>
        <fullName evidence="4 10">Cytochrome c oxidase assembly protein CtaG</fullName>
    </recommendedName>
</protein>
<dbReference type="HAMAP" id="MF_00155">
    <property type="entry name" value="CtaG"/>
    <property type="match status" value="1"/>
</dbReference>
<dbReference type="InterPro" id="IPR023471">
    <property type="entry name" value="CtaG/Cox11_dom_sf"/>
</dbReference>
<organism evidence="11 12">
    <name type="scientific">Sphingomonas natans</name>
    <dbReference type="NCBI Taxonomy" id="3063330"/>
    <lineage>
        <taxon>Bacteria</taxon>
        <taxon>Pseudomonadati</taxon>
        <taxon>Pseudomonadota</taxon>
        <taxon>Alphaproteobacteria</taxon>
        <taxon>Sphingomonadales</taxon>
        <taxon>Sphingomonadaceae</taxon>
        <taxon>Sphingomonas</taxon>
    </lineage>
</organism>
<dbReference type="Proteomes" id="UP001169764">
    <property type="component" value="Unassembled WGS sequence"/>
</dbReference>
<evidence type="ECO:0000256" key="8">
    <source>
        <dbReference type="ARBA" id="ARBA00023008"/>
    </source>
</evidence>
<keyword evidence="5 10" id="KW-0812">Transmembrane</keyword>
<evidence type="ECO:0000256" key="2">
    <source>
        <dbReference type="ARBA" id="ARBA00004382"/>
    </source>
</evidence>
<gene>
    <name evidence="10" type="primary">ctaG</name>
    <name evidence="11" type="ORF">Q4F19_14785</name>
</gene>
<dbReference type="RefSeq" id="WP_303543918.1">
    <property type="nucleotide sequence ID" value="NZ_JAUOTP010000007.1"/>
</dbReference>
<name>A0ABT8YBD9_9SPHN</name>
<evidence type="ECO:0000313" key="11">
    <source>
        <dbReference type="EMBL" id="MDO6415654.1"/>
    </source>
</evidence>
<accession>A0ABT8YBD9</accession>
<sequence>MAATAHPVPRGKRRTVIGVVLLAAAMLALGFASVPLYRIFCQATGYNGTARKDLNAVAPGEVIGKIVNVRFDANVKPGMDWSFEPDDRVKRVAVGARQMAFFTAINNTDHTITGTAAFNVSPDQTGQYFTKIQCFCFTEQTLKAHERVRMPVIFFVDPAFATDPGTRDISEITLSYTFFPVASPKAAS</sequence>
<keyword evidence="10" id="KW-1003">Cell membrane</keyword>
<proteinExistence type="inferred from homology"/>
<comment type="function">
    <text evidence="1 10">Exerts its effect at some terminal stage of cytochrome c oxidase synthesis, probably by being involved in the insertion of the copper B into subunit I.</text>
</comment>
<dbReference type="Gene3D" id="2.60.370.10">
    <property type="entry name" value="Ctag/Cox11"/>
    <property type="match status" value="1"/>
</dbReference>